<dbReference type="AlphaFoldDB" id="A0A7X2V5P3"/>
<keyword evidence="4" id="KW-1185">Reference proteome</keyword>
<dbReference type="Pfam" id="PF01522">
    <property type="entry name" value="Polysacc_deac_1"/>
    <property type="match status" value="1"/>
</dbReference>
<evidence type="ECO:0000259" key="2">
    <source>
        <dbReference type="PROSITE" id="PS51677"/>
    </source>
</evidence>
<dbReference type="Proteomes" id="UP000434639">
    <property type="component" value="Unassembled WGS sequence"/>
</dbReference>
<evidence type="ECO:0000313" key="3">
    <source>
        <dbReference type="EMBL" id="MTH54660.1"/>
    </source>
</evidence>
<reference evidence="3 4" key="1">
    <citation type="journal article" date="2017" name="Int. J. Syst. Evol. Microbiol.">
        <title>Bacillus mangrovi sp. nov., isolated from a sediment sample from a mangrove forest.</title>
        <authorList>
            <person name="Gupta V."/>
            <person name="Singh P.K."/>
            <person name="Korpole S."/>
            <person name="Tanuku N.R.S."/>
            <person name="Pinnaka A.K."/>
        </authorList>
    </citation>
    <scope>NUCLEOTIDE SEQUENCE [LARGE SCALE GENOMIC DNA]</scope>
    <source>
        <strain evidence="3 4">KCTC 33872</strain>
    </source>
</reference>
<dbReference type="GO" id="GO:0005975">
    <property type="term" value="P:carbohydrate metabolic process"/>
    <property type="evidence" value="ECO:0007669"/>
    <property type="project" value="InterPro"/>
</dbReference>
<dbReference type="CDD" id="cd10944">
    <property type="entry name" value="CE4_SmPgdA_like"/>
    <property type="match status" value="1"/>
</dbReference>
<dbReference type="PROSITE" id="PS51677">
    <property type="entry name" value="NODB"/>
    <property type="match status" value="1"/>
</dbReference>
<evidence type="ECO:0000313" key="4">
    <source>
        <dbReference type="Proteomes" id="UP000434639"/>
    </source>
</evidence>
<proteinExistence type="predicted"/>
<feature type="transmembrane region" description="Helical" evidence="1">
    <location>
        <begin position="12"/>
        <end position="31"/>
    </location>
</feature>
<dbReference type="PANTHER" id="PTHR10587:SF125">
    <property type="entry name" value="POLYSACCHARIDE DEACETYLASE YHEN-RELATED"/>
    <property type="match status" value="1"/>
</dbReference>
<dbReference type="InterPro" id="IPR002509">
    <property type="entry name" value="NODB_dom"/>
</dbReference>
<organism evidence="3 4">
    <name type="scientific">Metabacillus mangrovi</name>
    <dbReference type="NCBI Taxonomy" id="1491830"/>
    <lineage>
        <taxon>Bacteria</taxon>
        <taxon>Bacillati</taxon>
        <taxon>Bacillota</taxon>
        <taxon>Bacilli</taxon>
        <taxon>Bacillales</taxon>
        <taxon>Bacillaceae</taxon>
        <taxon>Metabacillus</taxon>
    </lineage>
</organism>
<keyword evidence="1" id="KW-0472">Membrane</keyword>
<feature type="domain" description="NodB homology" evidence="2">
    <location>
        <begin position="80"/>
        <end position="266"/>
    </location>
</feature>
<keyword evidence="1" id="KW-0812">Transmembrane</keyword>
<evidence type="ECO:0000256" key="1">
    <source>
        <dbReference type="SAM" id="Phobius"/>
    </source>
</evidence>
<keyword evidence="1" id="KW-1133">Transmembrane helix</keyword>
<dbReference type="InterPro" id="IPR011330">
    <property type="entry name" value="Glyco_hydro/deAcase_b/a-brl"/>
</dbReference>
<dbReference type="PANTHER" id="PTHR10587">
    <property type="entry name" value="GLYCOSYL TRANSFERASE-RELATED"/>
    <property type="match status" value="1"/>
</dbReference>
<dbReference type="OrthoDB" id="258610at2"/>
<dbReference type="SUPFAM" id="SSF88713">
    <property type="entry name" value="Glycoside hydrolase/deacetylase"/>
    <property type="match status" value="1"/>
</dbReference>
<dbReference type="RefSeq" id="WP_155113166.1">
    <property type="nucleotide sequence ID" value="NZ_WMIB01000016.1"/>
</dbReference>
<gene>
    <name evidence="3" type="ORF">GKZ89_14750</name>
</gene>
<dbReference type="EMBL" id="WMIB01000016">
    <property type="protein sequence ID" value="MTH54660.1"/>
    <property type="molecule type" value="Genomic_DNA"/>
</dbReference>
<accession>A0A7X2V5P3</accession>
<sequence length="278" mass="31238">MGSKQPTVKYLALKAGLLAGLCGALIFLWIGNEWHTPVKAKIKTGEVPVLSHGSEKELLKRDPQGMNWTRTEKVESIRKNTVFLTFDDGPSASTDELLQVLDQHKAPATFFMLEPNMRKHRKEVLKTIQLGHAAGLHGVTHNPDLYYASPESATGEMKTANDTLQKLTGVSTGIVRTPYGSKPNLTEPEQEALLAEGFQYWDWNVDSLDWKHSTPDFVSNVLEQTEKRTKDFPEEPIVILMHDRPVTPEAVDQLIPKLKERGYSFASIQEEMIPVHLQ</sequence>
<protein>
    <submittedName>
        <fullName evidence="3">Polysaccharide deacetylase family protein</fullName>
    </submittedName>
</protein>
<name>A0A7X2V5P3_9BACI</name>
<dbReference type="InterPro" id="IPR050248">
    <property type="entry name" value="Polysacc_deacetylase_ArnD"/>
</dbReference>
<dbReference type="GO" id="GO:0016810">
    <property type="term" value="F:hydrolase activity, acting on carbon-nitrogen (but not peptide) bonds"/>
    <property type="evidence" value="ECO:0007669"/>
    <property type="project" value="InterPro"/>
</dbReference>
<comment type="caution">
    <text evidence="3">The sequence shown here is derived from an EMBL/GenBank/DDBJ whole genome shotgun (WGS) entry which is preliminary data.</text>
</comment>
<dbReference type="Gene3D" id="3.20.20.370">
    <property type="entry name" value="Glycoside hydrolase/deacetylase"/>
    <property type="match status" value="1"/>
</dbReference>